<gene>
    <name evidence="1" type="ORF">MEG1DRAFT_01313</name>
</gene>
<evidence type="ECO:0008006" key="3">
    <source>
        <dbReference type="Google" id="ProtNLM"/>
    </source>
</evidence>
<dbReference type="AlphaFoldDB" id="A0A081RZD0"/>
<accession>A0A081RZD0</accession>
<protein>
    <recommendedName>
        <fullName evidence="3">DUF2511 domain-containing protein</fullName>
    </recommendedName>
</protein>
<evidence type="ECO:0000313" key="1">
    <source>
        <dbReference type="EMBL" id="KER04033.1"/>
    </source>
</evidence>
<sequence length="131" mass="14798">MRKNESAFLVLISTLVTIMKRLFLLFPLFSLSFQSIAAPIETVSKLQFGNKWAFTREEVMLDCRANQALFVINPSTLVQYPLNDIATEMMRIGKVNAKSLDIILLNDSENPAQKMSIEPFQQAALALCDKK</sequence>
<proteinExistence type="predicted"/>
<dbReference type="Pfam" id="PF10709">
    <property type="entry name" value="DUF2511"/>
    <property type="match status" value="1"/>
</dbReference>
<evidence type="ECO:0000313" key="2">
    <source>
        <dbReference type="Proteomes" id="UP000028002"/>
    </source>
</evidence>
<dbReference type="InterPro" id="IPR019648">
    <property type="entry name" value="YebY"/>
</dbReference>
<name>A0A081RZD0_PHOTE</name>
<reference evidence="1 2" key="1">
    <citation type="submission" date="2014-03" db="EMBL/GenBank/DDBJ databases">
        <title>Draft Genome of Photorhabdus temperata Meg1.</title>
        <authorList>
            <person name="Hurst S.G.IV."/>
            <person name="Morris K."/>
            <person name="Thomas K."/>
            <person name="Tisa L.S."/>
        </authorList>
    </citation>
    <scope>NUCLEOTIDE SEQUENCE [LARGE SCALE GENOMIC DNA]</scope>
    <source>
        <strain evidence="1 2">Meg1</strain>
    </source>
</reference>
<dbReference type="PATRIC" id="fig|1393735.3.peg.1360"/>
<dbReference type="EMBL" id="JGVH01000019">
    <property type="protein sequence ID" value="KER04033.1"/>
    <property type="molecule type" value="Genomic_DNA"/>
</dbReference>
<dbReference type="Proteomes" id="UP000028002">
    <property type="component" value="Unassembled WGS sequence"/>
</dbReference>
<organism evidence="1 2">
    <name type="scientific">Photorhabdus temperata subsp. temperata Meg1</name>
    <dbReference type="NCBI Taxonomy" id="1393735"/>
    <lineage>
        <taxon>Bacteria</taxon>
        <taxon>Pseudomonadati</taxon>
        <taxon>Pseudomonadota</taxon>
        <taxon>Gammaproteobacteria</taxon>
        <taxon>Enterobacterales</taxon>
        <taxon>Morganellaceae</taxon>
        <taxon>Photorhabdus</taxon>
    </lineage>
</organism>
<comment type="caution">
    <text evidence="1">The sequence shown here is derived from an EMBL/GenBank/DDBJ whole genome shotgun (WGS) entry which is preliminary data.</text>
</comment>